<dbReference type="RefSeq" id="WP_327606601.1">
    <property type="nucleotide sequence ID" value="NZ_JARZFX010000002.1"/>
</dbReference>
<reference evidence="5 6" key="1">
    <citation type="journal article" date="2024" name="Int. J. Syst. Evol. Microbiol.">
        <title>Virgibacillus tibetensis sp. nov., isolated from salt lake on the Tibetan Plateau of China.</title>
        <authorList>
            <person name="Phurbu D."/>
            <person name="Liu Z.-X."/>
            <person name="Wang R."/>
            <person name="Zheng Y.-Y."/>
            <person name="Liu H.-C."/>
            <person name="Zhou Y.-G."/>
            <person name="Yu Y.-J."/>
            <person name="Li A.-H."/>
        </authorList>
    </citation>
    <scope>NUCLEOTIDE SEQUENCE [LARGE SCALE GENOMIC DNA]</scope>
    <source>
        <strain evidence="5 6">C22-A2</strain>
    </source>
</reference>
<feature type="domain" description="CdaR GGDEF-like" evidence="4">
    <location>
        <begin position="150"/>
        <end position="249"/>
    </location>
</feature>
<keyword evidence="6" id="KW-1185">Reference proteome</keyword>
<dbReference type="PANTHER" id="PTHR33744:SF15">
    <property type="entry name" value="CARBOHYDRATE DIACID REGULATOR"/>
    <property type="match status" value="1"/>
</dbReference>
<name>A0ABU6KD81_9BACI</name>
<dbReference type="PANTHER" id="PTHR33744">
    <property type="entry name" value="CARBOHYDRATE DIACID REGULATOR"/>
    <property type="match status" value="1"/>
</dbReference>
<protein>
    <submittedName>
        <fullName evidence="5">Sugar diacid recognition domain-containing protein</fullName>
    </submittedName>
</protein>
<feature type="domain" description="Putative sugar diacid recognition" evidence="2">
    <location>
        <begin position="3"/>
        <end position="135"/>
    </location>
</feature>
<dbReference type="Pfam" id="PF13556">
    <property type="entry name" value="HTH_30"/>
    <property type="match status" value="1"/>
</dbReference>
<dbReference type="InterPro" id="IPR051448">
    <property type="entry name" value="CdaR-like_regulators"/>
</dbReference>
<dbReference type="Pfam" id="PF17853">
    <property type="entry name" value="GGDEF_2"/>
    <property type="match status" value="1"/>
</dbReference>
<accession>A0ABU6KD81</accession>
<dbReference type="InterPro" id="IPR008599">
    <property type="entry name" value="Diacid_rec"/>
</dbReference>
<organism evidence="5 6">
    <name type="scientific">Virgibacillus tibetensis</name>
    <dbReference type="NCBI Taxonomy" id="3042313"/>
    <lineage>
        <taxon>Bacteria</taxon>
        <taxon>Bacillati</taxon>
        <taxon>Bacillota</taxon>
        <taxon>Bacilli</taxon>
        <taxon>Bacillales</taxon>
        <taxon>Bacillaceae</taxon>
        <taxon>Virgibacillus</taxon>
    </lineage>
</organism>
<dbReference type="InterPro" id="IPR042070">
    <property type="entry name" value="PucR_C-HTH_sf"/>
</dbReference>
<proteinExistence type="inferred from homology"/>
<dbReference type="Proteomes" id="UP001335737">
    <property type="component" value="Unassembled WGS sequence"/>
</dbReference>
<comment type="similarity">
    <text evidence="1">Belongs to the CdaR family.</text>
</comment>
<sequence>MQITSELGQEIIKRLAEYIDVDINIMDLDGIIVASTNEERINELHRGAIEVINQCEELILDQGNIQQYPSTKPGVNLPIMHQQNICGVVGVSGEPEEIIRITGLIRVSVEIVLEQIYIQRQAYYKEIQWSNWLHQLLHPSGMNEEKLKKEALYTLKINLEEEWRVIVLCAKDVHEQLEYFRSEIEMTREEILCALPFSEDEIVIVTYVTAQLEKLVKPLTETNVRIGIGETGCGLNGIRQSYKQAKQALYFDGGESTVSYSDKWKLERLINSISLDEYSSICLPYENLLSNMEETYKETIDTYLEMNFSIKETAKILHIHRNTLLYRLEQVKEKTGLDPRLFHDAFLLKIIRSSLHCANAQ</sequence>
<feature type="domain" description="PucR C-terminal helix-turn-helix" evidence="3">
    <location>
        <begin position="298"/>
        <end position="349"/>
    </location>
</feature>
<evidence type="ECO:0000259" key="2">
    <source>
        <dbReference type="Pfam" id="PF05651"/>
    </source>
</evidence>
<evidence type="ECO:0000259" key="4">
    <source>
        <dbReference type="Pfam" id="PF17853"/>
    </source>
</evidence>
<dbReference type="EMBL" id="JARZFX010000002">
    <property type="protein sequence ID" value="MEC5423033.1"/>
    <property type="molecule type" value="Genomic_DNA"/>
</dbReference>
<evidence type="ECO:0000259" key="3">
    <source>
        <dbReference type="Pfam" id="PF13556"/>
    </source>
</evidence>
<evidence type="ECO:0000313" key="6">
    <source>
        <dbReference type="Proteomes" id="UP001335737"/>
    </source>
</evidence>
<comment type="caution">
    <text evidence="5">The sequence shown here is derived from an EMBL/GenBank/DDBJ whole genome shotgun (WGS) entry which is preliminary data.</text>
</comment>
<evidence type="ECO:0000313" key="5">
    <source>
        <dbReference type="EMBL" id="MEC5423033.1"/>
    </source>
</evidence>
<evidence type="ECO:0000256" key="1">
    <source>
        <dbReference type="ARBA" id="ARBA00006754"/>
    </source>
</evidence>
<gene>
    <name evidence="5" type="ORF">QGM71_05910</name>
</gene>
<dbReference type="Pfam" id="PF05651">
    <property type="entry name" value="Diacid_rec"/>
    <property type="match status" value="1"/>
</dbReference>
<dbReference type="InterPro" id="IPR025736">
    <property type="entry name" value="PucR_C-HTH_dom"/>
</dbReference>
<dbReference type="Gene3D" id="1.10.10.2840">
    <property type="entry name" value="PucR C-terminal helix-turn-helix domain"/>
    <property type="match status" value="1"/>
</dbReference>
<dbReference type="InterPro" id="IPR041522">
    <property type="entry name" value="CdaR_GGDEF"/>
</dbReference>